<proteinExistence type="predicted"/>
<dbReference type="InterPro" id="IPR052158">
    <property type="entry name" value="INH-QAR"/>
</dbReference>
<dbReference type="OrthoDB" id="6382410at2"/>
<dbReference type="InterPro" id="IPR002818">
    <property type="entry name" value="DJ-1/PfpI"/>
</dbReference>
<comment type="caution">
    <text evidence="2">The sequence shown here is derived from an EMBL/GenBank/DDBJ whole genome shotgun (WGS) entry which is preliminary data.</text>
</comment>
<dbReference type="Proteomes" id="UP000245133">
    <property type="component" value="Unassembled WGS sequence"/>
</dbReference>
<accession>A0A2P2DZY1</accession>
<dbReference type="Gene3D" id="3.40.50.880">
    <property type="match status" value="1"/>
</dbReference>
<name>A0A2P2DZY1_9LEPT</name>
<protein>
    <submittedName>
        <fullName evidence="2">Putative cyclohexyl-isocyanide hydratase</fullName>
    </submittedName>
</protein>
<dbReference type="GO" id="GO:0006355">
    <property type="term" value="P:regulation of DNA-templated transcription"/>
    <property type="evidence" value="ECO:0007669"/>
    <property type="project" value="TreeGrafter"/>
</dbReference>
<dbReference type="InterPro" id="IPR029062">
    <property type="entry name" value="Class_I_gatase-like"/>
</dbReference>
<dbReference type="Pfam" id="PF01965">
    <property type="entry name" value="DJ-1_PfpI"/>
    <property type="match status" value="1"/>
</dbReference>
<dbReference type="PANTHER" id="PTHR43130:SF2">
    <property type="entry name" value="DJ-1_PFPI DOMAIN-CONTAINING PROTEIN"/>
    <property type="match status" value="1"/>
</dbReference>
<dbReference type="RefSeq" id="WP_108975876.1">
    <property type="nucleotide sequence ID" value="NZ_BFBB01000004.1"/>
</dbReference>
<dbReference type="CDD" id="cd03139">
    <property type="entry name" value="GATase1_PfpI_2"/>
    <property type="match status" value="1"/>
</dbReference>
<dbReference type="PANTHER" id="PTHR43130">
    <property type="entry name" value="ARAC-FAMILY TRANSCRIPTIONAL REGULATOR"/>
    <property type="match status" value="1"/>
</dbReference>
<reference evidence="2 3" key="1">
    <citation type="submission" date="2018-02" db="EMBL/GenBank/DDBJ databases">
        <title>Novel Leptospira species isolated from soil and water in Japan.</title>
        <authorList>
            <person name="Nakao R."/>
            <person name="Masuzawa T."/>
        </authorList>
    </citation>
    <scope>NUCLEOTIDE SEQUENCE [LARGE SCALE GENOMIC DNA]</scope>
    <source>
        <strain evidence="2 3">YH101</strain>
    </source>
</reference>
<evidence type="ECO:0000313" key="2">
    <source>
        <dbReference type="EMBL" id="GBF50183.1"/>
    </source>
</evidence>
<dbReference type="EMBL" id="BFBB01000004">
    <property type="protein sequence ID" value="GBF50183.1"/>
    <property type="molecule type" value="Genomic_DNA"/>
</dbReference>
<evidence type="ECO:0000313" key="3">
    <source>
        <dbReference type="Proteomes" id="UP000245133"/>
    </source>
</evidence>
<gene>
    <name evidence="2" type="ORF">LPTSP4_17070</name>
</gene>
<evidence type="ECO:0000259" key="1">
    <source>
        <dbReference type="Pfam" id="PF01965"/>
    </source>
</evidence>
<dbReference type="AlphaFoldDB" id="A0A2P2DZY1"/>
<keyword evidence="3" id="KW-1185">Reference proteome</keyword>
<sequence>MNLTMLLFDDVTILDFIGPYQVFSKIKNWKLSFVSWNQESIVCEGGLQISGLRSIKEIKESDLLFVPGGTGINAILTNPDYLKEIKRVGENSKYITSVCTGSLVLGAAGLLTGYKASSHWRSLHFLERFGAIPCEDRVVIDRNRITGGGITAGIDFGLKLVQWTLGDERAKELELWLEYNPEPPFGTGHPRLAETKLLEKTLEDTQAAINLREEIIQKIVPWKKE</sequence>
<feature type="domain" description="DJ-1/PfpI" evidence="1">
    <location>
        <begin position="4"/>
        <end position="162"/>
    </location>
</feature>
<organism evidence="2 3">
    <name type="scientific">Leptospira ryugenii</name>
    <dbReference type="NCBI Taxonomy" id="1917863"/>
    <lineage>
        <taxon>Bacteria</taxon>
        <taxon>Pseudomonadati</taxon>
        <taxon>Spirochaetota</taxon>
        <taxon>Spirochaetia</taxon>
        <taxon>Leptospirales</taxon>
        <taxon>Leptospiraceae</taxon>
        <taxon>Leptospira</taxon>
    </lineage>
</organism>
<dbReference type="SUPFAM" id="SSF52317">
    <property type="entry name" value="Class I glutamine amidotransferase-like"/>
    <property type="match status" value="1"/>
</dbReference>